<feature type="transmembrane region" description="Helical" evidence="6">
    <location>
        <begin position="85"/>
        <end position="104"/>
    </location>
</feature>
<evidence type="ECO:0000256" key="2">
    <source>
        <dbReference type="ARBA" id="ARBA00022692"/>
    </source>
</evidence>
<dbReference type="InterPro" id="IPR050307">
    <property type="entry name" value="Sterol_Desaturase_Related"/>
</dbReference>
<feature type="domain" description="Fatty acid hydroxylase" evidence="7">
    <location>
        <begin position="166"/>
        <end position="297"/>
    </location>
</feature>
<organism evidence="8 9">
    <name type="scientific">Novosphingobium beihaiensis</name>
    <dbReference type="NCBI Taxonomy" id="2930389"/>
    <lineage>
        <taxon>Bacteria</taxon>
        <taxon>Pseudomonadati</taxon>
        <taxon>Pseudomonadota</taxon>
        <taxon>Alphaproteobacteria</taxon>
        <taxon>Sphingomonadales</taxon>
        <taxon>Sphingomonadaceae</taxon>
        <taxon>Novosphingobium</taxon>
    </lineage>
</organism>
<comment type="caution">
    <text evidence="8">The sequence shown here is derived from an EMBL/GenBank/DDBJ whole genome shotgun (WGS) entry which is preliminary data.</text>
</comment>
<evidence type="ECO:0000313" key="9">
    <source>
        <dbReference type="Proteomes" id="UP001202281"/>
    </source>
</evidence>
<evidence type="ECO:0000256" key="4">
    <source>
        <dbReference type="ARBA" id="ARBA00023136"/>
    </source>
</evidence>
<feature type="region of interest" description="Disordered" evidence="5">
    <location>
        <begin position="1"/>
        <end position="20"/>
    </location>
</feature>
<comment type="subcellular location">
    <subcellularLocation>
        <location evidence="1">Membrane</location>
    </subcellularLocation>
</comment>
<reference evidence="8 9" key="1">
    <citation type="submission" date="2022-04" db="EMBL/GenBank/DDBJ databases">
        <title>Identification of a novel bacterium isolated from mangrove sediments.</title>
        <authorList>
            <person name="Pan X."/>
        </authorList>
    </citation>
    <scope>NUCLEOTIDE SEQUENCE [LARGE SCALE GENOMIC DNA]</scope>
    <source>
        <strain evidence="8 9">B2638</strain>
    </source>
</reference>
<dbReference type="Proteomes" id="UP001202281">
    <property type="component" value="Unassembled WGS sequence"/>
</dbReference>
<name>A0ABT0BTU6_9SPHN</name>
<gene>
    <name evidence="8" type="ORF">MTR66_16720</name>
</gene>
<keyword evidence="2 6" id="KW-0812">Transmembrane</keyword>
<evidence type="ECO:0000256" key="6">
    <source>
        <dbReference type="SAM" id="Phobius"/>
    </source>
</evidence>
<proteinExistence type="predicted"/>
<dbReference type="PANTHER" id="PTHR11863">
    <property type="entry name" value="STEROL DESATURASE"/>
    <property type="match status" value="1"/>
</dbReference>
<evidence type="ECO:0000256" key="5">
    <source>
        <dbReference type="SAM" id="MobiDB-lite"/>
    </source>
</evidence>
<keyword evidence="9" id="KW-1185">Reference proteome</keyword>
<dbReference type="InterPro" id="IPR006694">
    <property type="entry name" value="Fatty_acid_hydroxylase"/>
</dbReference>
<keyword evidence="4 6" id="KW-0472">Membrane</keyword>
<sequence>MDQLPAYNAASSDDARSIAGGIDSSETPVPVLSPSGSHNTGGTDGHGRKTAGKLLVDLLPPATVTVIVLFWAFGPEAWTSNPLSILVAGSLTTAFVQALEWVLERHEGWRLNIREFVTDVFYVVLGYTAIAWVSEKLAEEPLRALKHSLGITTEWTLHAPFLVQVALVICLIEFGQYWMHRAMHNWHPLWLTHAPHHHITQLNAMKGSVGNPIELFLISLSVVALFDFQLPALFCAFNVLSAVSIFAHANVRSNPPLFYSYIFTTIRHHSLHHSVDYESTRCNYGNSLIIFDRMFGTYHEGESTIVGQDERRRLSIWEQFMFPFQPLIERIKKKQGHKTASAAK</sequence>
<evidence type="ECO:0000256" key="3">
    <source>
        <dbReference type="ARBA" id="ARBA00022989"/>
    </source>
</evidence>
<evidence type="ECO:0000313" key="8">
    <source>
        <dbReference type="EMBL" id="MCJ2188452.1"/>
    </source>
</evidence>
<feature type="transmembrane region" description="Helical" evidence="6">
    <location>
        <begin position="155"/>
        <end position="174"/>
    </location>
</feature>
<accession>A0ABT0BTU6</accession>
<keyword evidence="3 6" id="KW-1133">Transmembrane helix</keyword>
<feature type="region of interest" description="Disordered" evidence="5">
    <location>
        <begin position="26"/>
        <end position="47"/>
    </location>
</feature>
<evidence type="ECO:0000259" key="7">
    <source>
        <dbReference type="Pfam" id="PF04116"/>
    </source>
</evidence>
<dbReference type="EMBL" id="JALHLG010000035">
    <property type="protein sequence ID" value="MCJ2188452.1"/>
    <property type="molecule type" value="Genomic_DNA"/>
</dbReference>
<evidence type="ECO:0000256" key="1">
    <source>
        <dbReference type="ARBA" id="ARBA00004370"/>
    </source>
</evidence>
<dbReference type="Pfam" id="PF04116">
    <property type="entry name" value="FA_hydroxylase"/>
    <property type="match status" value="1"/>
</dbReference>
<feature type="transmembrane region" description="Helical" evidence="6">
    <location>
        <begin position="116"/>
        <end position="135"/>
    </location>
</feature>
<protein>
    <submittedName>
        <fullName evidence="8">Sterol desaturase family protein</fullName>
    </submittedName>
</protein>
<dbReference type="RefSeq" id="WP_243923154.1">
    <property type="nucleotide sequence ID" value="NZ_JALHLG010000035.1"/>
</dbReference>
<feature type="transmembrane region" description="Helical" evidence="6">
    <location>
        <begin position="54"/>
        <end position="73"/>
    </location>
</feature>